<sequence>MLCLSIVQRFCQIDGCRTLFAVIIYHTSYVLCMLSMDVKGYSSSSSTTHFVSCVCSKCVWALHNIFVRSTVVERNLLSKSTTRCASCVCLIGAIVFVRSMVVELYSPS</sequence>
<evidence type="ECO:0000313" key="1">
    <source>
        <dbReference type="EnsemblMetazoa" id="XP_016656292.1"/>
    </source>
</evidence>
<keyword evidence="2" id="KW-1185">Reference proteome</keyword>
<dbReference type="EnsemblMetazoa" id="XM_016800803.2">
    <property type="protein sequence ID" value="XP_016656292.1"/>
    <property type="gene ID" value="LOC107882457"/>
</dbReference>
<reference evidence="1" key="2">
    <citation type="submission" date="2022-06" db="UniProtKB">
        <authorList>
            <consortium name="EnsemblMetazoa"/>
        </authorList>
    </citation>
    <scope>IDENTIFICATION</scope>
</reference>
<dbReference type="RefSeq" id="XP_016656292.1">
    <property type="nucleotide sequence ID" value="XM_016800803.2"/>
</dbReference>
<proteinExistence type="predicted"/>
<organism evidence="1 2">
    <name type="scientific">Acyrthosiphon pisum</name>
    <name type="common">Pea aphid</name>
    <dbReference type="NCBI Taxonomy" id="7029"/>
    <lineage>
        <taxon>Eukaryota</taxon>
        <taxon>Metazoa</taxon>
        <taxon>Ecdysozoa</taxon>
        <taxon>Arthropoda</taxon>
        <taxon>Hexapoda</taxon>
        <taxon>Insecta</taxon>
        <taxon>Pterygota</taxon>
        <taxon>Neoptera</taxon>
        <taxon>Paraneoptera</taxon>
        <taxon>Hemiptera</taxon>
        <taxon>Sternorrhyncha</taxon>
        <taxon>Aphidomorpha</taxon>
        <taxon>Aphidoidea</taxon>
        <taxon>Aphididae</taxon>
        <taxon>Macrosiphini</taxon>
        <taxon>Acyrthosiphon</taxon>
    </lineage>
</organism>
<accession>A0A8R2D178</accession>
<protein>
    <submittedName>
        <fullName evidence="1">Uncharacterized protein</fullName>
    </submittedName>
</protein>
<dbReference type="AlphaFoldDB" id="A0A8R2D178"/>
<name>A0A8R2D178_ACYPI</name>
<evidence type="ECO:0000313" key="2">
    <source>
        <dbReference type="Proteomes" id="UP000007819"/>
    </source>
</evidence>
<dbReference type="Proteomes" id="UP000007819">
    <property type="component" value="Chromosome A2"/>
</dbReference>
<dbReference type="GeneID" id="107882457"/>
<dbReference type="KEGG" id="api:107882457"/>
<reference evidence="2" key="1">
    <citation type="submission" date="2010-06" db="EMBL/GenBank/DDBJ databases">
        <authorList>
            <person name="Jiang H."/>
            <person name="Abraham K."/>
            <person name="Ali S."/>
            <person name="Alsbrooks S.L."/>
            <person name="Anim B.N."/>
            <person name="Anosike U.S."/>
            <person name="Attaway T."/>
            <person name="Bandaranaike D.P."/>
            <person name="Battles P.K."/>
            <person name="Bell S.N."/>
            <person name="Bell A.V."/>
            <person name="Beltran B."/>
            <person name="Bickham C."/>
            <person name="Bustamante Y."/>
            <person name="Caleb T."/>
            <person name="Canada A."/>
            <person name="Cardenas V."/>
            <person name="Carter K."/>
            <person name="Chacko J."/>
            <person name="Chandrabose M.N."/>
            <person name="Chavez D."/>
            <person name="Chavez A."/>
            <person name="Chen L."/>
            <person name="Chu H.-S."/>
            <person name="Claassen K.J."/>
            <person name="Cockrell R."/>
            <person name="Collins M."/>
            <person name="Cooper J.A."/>
            <person name="Cree A."/>
            <person name="Curry S.M."/>
            <person name="Da Y."/>
            <person name="Dao M.D."/>
            <person name="Das B."/>
            <person name="Davila M.-L."/>
            <person name="Davy-Carroll L."/>
            <person name="Denson S."/>
            <person name="Dinh H."/>
            <person name="Ebong V.E."/>
            <person name="Edwards J.R."/>
            <person name="Egan A."/>
            <person name="El-Daye J."/>
            <person name="Escobedo L."/>
            <person name="Fernandez S."/>
            <person name="Fernando P.R."/>
            <person name="Flagg N."/>
            <person name="Forbes L.D."/>
            <person name="Fowler R.G."/>
            <person name="Fu Q."/>
            <person name="Gabisi R.A."/>
            <person name="Ganer J."/>
            <person name="Garbino Pronczuk A."/>
            <person name="Garcia R.M."/>
            <person name="Garner T."/>
            <person name="Garrett T.E."/>
            <person name="Gonzalez D.A."/>
            <person name="Hamid H."/>
            <person name="Hawkins E.S."/>
            <person name="Hirani K."/>
            <person name="Hogues M.E."/>
            <person name="Hollins B."/>
            <person name="Hsiao C.-H."/>
            <person name="Jabil R."/>
            <person name="James M.L."/>
            <person name="Jhangiani S.N."/>
            <person name="Johnson B."/>
            <person name="Johnson Q."/>
            <person name="Joshi V."/>
            <person name="Kalu J.B."/>
            <person name="Kam C."/>
            <person name="Kashfia A."/>
            <person name="Keebler J."/>
            <person name="Kisamo H."/>
            <person name="Kovar C.L."/>
            <person name="Lago L.A."/>
            <person name="Lai C.-Y."/>
            <person name="Laidlaw J."/>
            <person name="Lara F."/>
            <person name="Le T.-K."/>
            <person name="Lee S.L."/>
            <person name="Legall F.H."/>
            <person name="Lemon S.J."/>
            <person name="Lewis L.R."/>
            <person name="Li B."/>
            <person name="Liu Y."/>
            <person name="Liu Y.-S."/>
            <person name="Lopez J."/>
            <person name="Lozado R.J."/>
            <person name="Lu J."/>
            <person name="Madu R.C."/>
            <person name="Maheshwari M."/>
            <person name="Maheshwari R."/>
            <person name="Malloy K."/>
            <person name="Martinez E."/>
            <person name="Mathew T."/>
            <person name="Mercado I.C."/>
            <person name="Mercado C."/>
            <person name="Meyer B."/>
            <person name="Montgomery K."/>
            <person name="Morgan M.B."/>
            <person name="Munidasa M."/>
            <person name="Nazareth L.V."/>
            <person name="Nelson J."/>
            <person name="Ng B.M."/>
            <person name="Nguyen N.B."/>
            <person name="Nguyen P.Q."/>
            <person name="Nguyen T."/>
            <person name="Obregon M."/>
            <person name="Okwuonu G.O."/>
            <person name="Onwere C.G."/>
            <person name="Orozco G."/>
            <person name="Parra A."/>
            <person name="Patel S."/>
            <person name="Patil S."/>
            <person name="Perez A."/>
            <person name="Perez Y."/>
            <person name="Pham C."/>
            <person name="Primus E.L."/>
            <person name="Pu L.-L."/>
            <person name="Puazo M."/>
            <person name="Qin X."/>
            <person name="Quiroz J.B."/>
            <person name="Reese J."/>
            <person name="Richards S."/>
            <person name="Rives C.M."/>
            <person name="Robberts R."/>
            <person name="Ruiz S.J."/>
            <person name="Ruiz M.J."/>
            <person name="Santibanez J."/>
            <person name="Schneider B.W."/>
            <person name="Sisson I."/>
            <person name="Smith M."/>
            <person name="Sodergren E."/>
            <person name="Song X.-Z."/>
            <person name="Song B.B."/>
            <person name="Summersgill H."/>
            <person name="Thelus R."/>
            <person name="Thornton R.D."/>
            <person name="Trejos Z.Y."/>
            <person name="Usmani K."/>
            <person name="Vattathil S."/>
            <person name="Villasana D."/>
            <person name="Walker D.L."/>
            <person name="Wang S."/>
            <person name="Wang K."/>
            <person name="White C.S."/>
            <person name="Williams A.C."/>
            <person name="Williamson J."/>
            <person name="Wilson K."/>
            <person name="Woghiren I.O."/>
            <person name="Woodworth J.R."/>
            <person name="Worley K.C."/>
            <person name="Wright R.A."/>
            <person name="Wu W."/>
            <person name="Young L."/>
            <person name="Zhang L."/>
            <person name="Zhang J."/>
            <person name="Zhu Y."/>
            <person name="Muzny D.M."/>
            <person name="Weinstock G."/>
            <person name="Gibbs R.A."/>
        </authorList>
    </citation>
    <scope>NUCLEOTIDE SEQUENCE [LARGE SCALE GENOMIC DNA]</scope>
    <source>
        <strain evidence="2">LSR1</strain>
    </source>
</reference>